<keyword evidence="1" id="KW-0812">Transmembrane</keyword>
<reference evidence="2" key="1">
    <citation type="submission" date="2022-11" db="EMBL/GenBank/DDBJ databases">
        <title>Robbsia betulipollinis sp. nov., isolated from pollen of birch (Betula pendula).</title>
        <authorList>
            <person name="Shi H."/>
            <person name="Ambika Manirajan B."/>
            <person name="Ratering S."/>
            <person name="Geissler-Plaum R."/>
            <person name="Schnell S."/>
        </authorList>
    </citation>
    <scope>NUCLEOTIDE SEQUENCE</scope>
    <source>
        <strain evidence="2">Bb-Pol-6</strain>
    </source>
</reference>
<accession>A0ABT3ZJC9</accession>
<dbReference type="RefSeq" id="WP_267846130.1">
    <property type="nucleotide sequence ID" value="NZ_JAPMXC010000001.1"/>
</dbReference>
<keyword evidence="1" id="KW-0472">Membrane</keyword>
<comment type="caution">
    <text evidence="2">The sequence shown here is derived from an EMBL/GenBank/DDBJ whole genome shotgun (WGS) entry which is preliminary data.</text>
</comment>
<protein>
    <submittedName>
        <fullName evidence="2">DUF2809 domain-containing protein</fullName>
    </submittedName>
</protein>
<dbReference type="EMBL" id="JAPMXC010000001">
    <property type="protein sequence ID" value="MCY0386616.1"/>
    <property type="molecule type" value="Genomic_DNA"/>
</dbReference>
<dbReference type="Proteomes" id="UP001082899">
    <property type="component" value="Unassembled WGS sequence"/>
</dbReference>
<dbReference type="InterPro" id="IPR021257">
    <property type="entry name" value="DUF2809"/>
</dbReference>
<dbReference type="Pfam" id="PF10990">
    <property type="entry name" value="DUF2809"/>
    <property type="match status" value="1"/>
</dbReference>
<organism evidence="2 3">
    <name type="scientific">Robbsia betulipollinis</name>
    <dbReference type="NCBI Taxonomy" id="2981849"/>
    <lineage>
        <taxon>Bacteria</taxon>
        <taxon>Pseudomonadati</taxon>
        <taxon>Pseudomonadota</taxon>
        <taxon>Betaproteobacteria</taxon>
        <taxon>Burkholderiales</taxon>
        <taxon>Burkholderiaceae</taxon>
        <taxon>Robbsia</taxon>
    </lineage>
</organism>
<feature type="transmembrane region" description="Helical" evidence="1">
    <location>
        <begin position="46"/>
        <end position="65"/>
    </location>
</feature>
<gene>
    <name evidence="2" type="ORF">OVY01_05060</name>
</gene>
<evidence type="ECO:0000313" key="3">
    <source>
        <dbReference type="Proteomes" id="UP001082899"/>
    </source>
</evidence>
<keyword evidence="3" id="KW-1185">Reference proteome</keyword>
<keyword evidence="1" id="KW-1133">Transmembrane helix</keyword>
<evidence type="ECO:0000313" key="2">
    <source>
        <dbReference type="EMBL" id="MCY0386616.1"/>
    </source>
</evidence>
<name>A0ABT3ZJC9_9BURK</name>
<sequence length="148" mass="16413">MKTHFAHAAPAPRRRIRYFVYVLAVIALGLLSRRYAFVFPTHLAKYPGDALYALMLFFGWGMLCPSHSTRHIAFLALATSFAVEFGQLYRAPWIDAIRAQPLGHLVLGAGFSPRDLLAYIVGVGGGYAVEHLVRGPDARERRGAFPTL</sequence>
<evidence type="ECO:0000256" key="1">
    <source>
        <dbReference type="SAM" id="Phobius"/>
    </source>
</evidence>
<proteinExistence type="predicted"/>